<evidence type="ECO:0000313" key="2">
    <source>
        <dbReference type="EMBL" id="KAL3665968.1"/>
    </source>
</evidence>
<feature type="region of interest" description="Disordered" evidence="1">
    <location>
        <begin position="179"/>
        <end position="199"/>
    </location>
</feature>
<dbReference type="Proteomes" id="UP001632037">
    <property type="component" value="Unassembled WGS sequence"/>
</dbReference>
<evidence type="ECO:0000313" key="3">
    <source>
        <dbReference type="Proteomes" id="UP001632037"/>
    </source>
</evidence>
<feature type="compositionally biased region" description="Low complexity" evidence="1">
    <location>
        <begin position="181"/>
        <end position="199"/>
    </location>
</feature>
<proteinExistence type="predicted"/>
<name>A0ABD3FGS3_9STRA</name>
<evidence type="ECO:0008006" key="4">
    <source>
        <dbReference type="Google" id="ProtNLM"/>
    </source>
</evidence>
<dbReference type="AlphaFoldDB" id="A0ABD3FGS3"/>
<feature type="compositionally biased region" description="Low complexity" evidence="1">
    <location>
        <begin position="96"/>
        <end position="120"/>
    </location>
</feature>
<gene>
    <name evidence="2" type="ORF">V7S43_008766</name>
</gene>
<organism evidence="2 3">
    <name type="scientific">Phytophthora oleae</name>
    <dbReference type="NCBI Taxonomy" id="2107226"/>
    <lineage>
        <taxon>Eukaryota</taxon>
        <taxon>Sar</taxon>
        <taxon>Stramenopiles</taxon>
        <taxon>Oomycota</taxon>
        <taxon>Peronosporomycetes</taxon>
        <taxon>Peronosporales</taxon>
        <taxon>Peronosporaceae</taxon>
        <taxon>Phytophthora</taxon>
    </lineage>
</organism>
<reference evidence="2 3" key="1">
    <citation type="submission" date="2024-09" db="EMBL/GenBank/DDBJ databases">
        <title>Genome sequencing and assembly of Phytophthora oleae, isolate VK10A, causative agent of rot of olive drupes.</title>
        <authorList>
            <person name="Conti Taguali S."/>
            <person name="Riolo M."/>
            <person name="La Spada F."/>
            <person name="Cacciola S.O."/>
            <person name="Dionisio G."/>
        </authorList>
    </citation>
    <scope>NUCLEOTIDE SEQUENCE [LARGE SCALE GENOMIC DNA]</scope>
    <source>
        <strain evidence="2 3">VK10A</strain>
    </source>
</reference>
<feature type="region of interest" description="Disordered" evidence="1">
    <location>
        <begin position="33"/>
        <end position="78"/>
    </location>
</feature>
<sequence length="438" mass="47712">MPTESKETRQQQQLAVMLGTDFLRVKSLWQTRVGRSKSNESAGSSGQEPTAPVEPEQEYRESVLDNEVEPHTPHTPALDADFHQYTMELEMQVTKSSTAPVSPATSSSTSVSDDSPSASSETLPDKSTANPVSSIFRTFSDTCVFPSIMNKPPPAPASTASASSSTLFSFAPPIPTPWRNSRAASDSTSKSSSSSSTSTFSFASMSLTSTLPPREAAENAINNVHNVSTRCRTAFTRGSPYGELVVIDILEARGLALDRDENGTDLPFGVTMQLGRMSRKTKPADRRSCAVNERFVLWLPSSPTIDQRTVDIFVHGGDERELGEVHISLAMPVNEAFGDWFPLVCRADGLKHGSLRVAMRRLVLTSSLMVEAAKTLGEREGCLSFRDSSLYGELLPELWSCFPGNEPEVISSSPPKEDDISSKFGRLIGFQDVQRDVF</sequence>
<keyword evidence="3" id="KW-1185">Reference proteome</keyword>
<dbReference type="EMBL" id="JBIMZQ010000018">
    <property type="protein sequence ID" value="KAL3665968.1"/>
    <property type="molecule type" value="Genomic_DNA"/>
</dbReference>
<evidence type="ECO:0000256" key="1">
    <source>
        <dbReference type="SAM" id="MobiDB-lite"/>
    </source>
</evidence>
<feature type="region of interest" description="Disordered" evidence="1">
    <location>
        <begin position="93"/>
        <end position="131"/>
    </location>
</feature>
<protein>
    <recommendedName>
        <fullName evidence="4">C2 domain-containing protein</fullName>
    </recommendedName>
</protein>
<accession>A0ABD3FGS3</accession>
<feature type="compositionally biased region" description="Basic and acidic residues" evidence="1">
    <location>
        <begin position="57"/>
        <end position="72"/>
    </location>
</feature>
<feature type="compositionally biased region" description="Polar residues" evidence="1">
    <location>
        <begin position="39"/>
        <end position="48"/>
    </location>
</feature>
<comment type="caution">
    <text evidence="2">The sequence shown here is derived from an EMBL/GenBank/DDBJ whole genome shotgun (WGS) entry which is preliminary data.</text>
</comment>
<feature type="compositionally biased region" description="Polar residues" evidence="1">
    <location>
        <begin position="121"/>
        <end position="131"/>
    </location>
</feature>